<keyword evidence="1" id="KW-0472">Membrane</keyword>
<evidence type="ECO:0000256" key="1">
    <source>
        <dbReference type="SAM" id="Phobius"/>
    </source>
</evidence>
<accession>A0A0F9M624</accession>
<name>A0A0F9M624_9ZZZZ</name>
<protein>
    <submittedName>
        <fullName evidence="2">Uncharacterized protein</fullName>
    </submittedName>
</protein>
<comment type="caution">
    <text evidence="2">The sequence shown here is derived from an EMBL/GenBank/DDBJ whole genome shotgun (WGS) entry which is preliminary data.</text>
</comment>
<dbReference type="AlphaFoldDB" id="A0A0F9M624"/>
<feature type="transmembrane region" description="Helical" evidence="1">
    <location>
        <begin position="6"/>
        <end position="23"/>
    </location>
</feature>
<dbReference type="EMBL" id="LAZR01005102">
    <property type="protein sequence ID" value="KKN02845.1"/>
    <property type="molecule type" value="Genomic_DNA"/>
</dbReference>
<gene>
    <name evidence="2" type="ORF">LCGC14_1113740</name>
</gene>
<organism evidence="2">
    <name type="scientific">marine sediment metagenome</name>
    <dbReference type="NCBI Taxonomy" id="412755"/>
    <lineage>
        <taxon>unclassified sequences</taxon>
        <taxon>metagenomes</taxon>
        <taxon>ecological metagenomes</taxon>
    </lineage>
</organism>
<proteinExistence type="predicted"/>
<keyword evidence="1" id="KW-1133">Transmembrane helix</keyword>
<sequence>MASWFVILGIVVIIGVWVFLEWLDLRAGK</sequence>
<evidence type="ECO:0000313" key="2">
    <source>
        <dbReference type="EMBL" id="KKN02845.1"/>
    </source>
</evidence>
<reference evidence="2" key="1">
    <citation type="journal article" date="2015" name="Nature">
        <title>Complex archaea that bridge the gap between prokaryotes and eukaryotes.</title>
        <authorList>
            <person name="Spang A."/>
            <person name="Saw J.H."/>
            <person name="Jorgensen S.L."/>
            <person name="Zaremba-Niedzwiedzka K."/>
            <person name="Martijn J."/>
            <person name="Lind A.E."/>
            <person name="van Eijk R."/>
            <person name="Schleper C."/>
            <person name="Guy L."/>
            <person name="Ettema T.J."/>
        </authorList>
    </citation>
    <scope>NUCLEOTIDE SEQUENCE</scope>
</reference>
<keyword evidence="1" id="KW-0812">Transmembrane</keyword>